<dbReference type="GO" id="GO:0045071">
    <property type="term" value="P:negative regulation of viral genome replication"/>
    <property type="evidence" value="ECO:0000318"/>
    <property type="project" value="GO_Central"/>
</dbReference>
<feature type="repeat" description="ANK" evidence="5">
    <location>
        <begin position="199"/>
        <end position="232"/>
    </location>
</feature>
<dbReference type="Proteomes" id="UP000002280">
    <property type="component" value="Chromosome 2"/>
</dbReference>
<reference evidence="9 10" key="1">
    <citation type="journal article" date="2007" name="Nature">
        <title>Genome of the marsupial Monodelphis domestica reveals innovation in non-coding sequences.</title>
        <authorList>
            <person name="Mikkelsen T.S."/>
            <person name="Wakefield M.J."/>
            <person name="Aken B."/>
            <person name="Amemiya C.T."/>
            <person name="Chang J.L."/>
            <person name="Duke S."/>
            <person name="Garber M."/>
            <person name="Gentles A.J."/>
            <person name="Goodstadt L."/>
            <person name="Heger A."/>
            <person name="Jurka J."/>
            <person name="Kamal M."/>
            <person name="Mauceli E."/>
            <person name="Searle S.M."/>
            <person name="Sharpe T."/>
            <person name="Baker M.L."/>
            <person name="Batzer M.A."/>
            <person name="Benos P.V."/>
            <person name="Belov K."/>
            <person name="Clamp M."/>
            <person name="Cook A."/>
            <person name="Cuff J."/>
            <person name="Das R."/>
            <person name="Davidow L."/>
            <person name="Deakin J.E."/>
            <person name="Fazzari M.J."/>
            <person name="Glass J.L."/>
            <person name="Grabherr M."/>
            <person name="Greally J.M."/>
            <person name="Gu W."/>
            <person name="Hore T.A."/>
            <person name="Huttley G.A."/>
            <person name="Kleber M."/>
            <person name="Jirtle R.L."/>
            <person name="Koina E."/>
            <person name="Lee J.T."/>
            <person name="Mahony S."/>
            <person name="Marra M.A."/>
            <person name="Miller R.D."/>
            <person name="Nicholls R.D."/>
            <person name="Oda M."/>
            <person name="Papenfuss A.T."/>
            <person name="Parra Z.E."/>
            <person name="Pollock D.D."/>
            <person name="Ray D.A."/>
            <person name="Schein J.E."/>
            <person name="Speed T.P."/>
            <person name="Thompson K."/>
            <person name="VandeBerg J.L."/>
            <person name="Wade C.M."/>
            <person name="Walker J.A."/>
            <person name="Waters P.D."/>
            <person name="Webber C."/>
            <person name="Weidman J.R."/>
            <person name="Xie X."/>
            <person name="Zody M.C."/>
            <person name="Baldwin J."/>
            <person name="Abdouelleil A."/>
            <person name="Abdulkadir J."/>
            <person name="Abebe A."/>
            <person name="Abera B."/>
            <person name="Abreu J."/>
            <person name="Acer S.C."/>
            <person name="Aftuck L."/>
            <person name="Alexander A."/>
            <person name="An P."/>
            <person name="Anderson E."/>
            <person name="Anderson S."/>
            <person name="Arachi H."/>
            <person name="Azer M."/>
            <person name="Bachantsang P."/>
            <person name="Barry A."/>
            <person name="Bayul T."/>
            <person name="Berlin A."/>
            <person name="Bessette D."/>
            <person name="Bloom T."/>
            <person name="Bloom T."/>
            <person name="Boguslavskiy L."/>
            <person name="Bonnet C."/>
            <person name="Boukhgalter B."/>
            <person name="Bourzgui I."/>
            <person name="Brown A."/>
            <person name="Cahill P."/>
            <person name="Channer S."/>
            <person name="Cheshatsang Y."/>
            <person name="Chuda L."/>
            <person name="Citroen M."/>
            <person name="Collymore A."/>
            <person name="Cooke P."/>
            <person name="Costello M."/>
            <person name="D'Aco K."/>
            <person name="Daza R."/>
            <person name="De Haan G."/>
            <person name="DeGray S."/>
            <person name="DeMaso C."/>
            <person name="Dhargay N."/>
            <person name="Dooley K."/>
            <person name="Dooley E."/>
            <person name="Doricent M."/>
            <person name="Dorje P."/>
            <person name="Dorjee K."/>
            <person name="Dupes A."/>
            <person name="Elong R."/>
            <person name="Falk J."/>
            <person name="Farina A."/>
            <person name="Faro S."/>
            <person name="Ferguson D."/>
            <person name="Fisher S."/>
            <person name="Foley C.D."/>
            <person name="Franke A."/>
            <person name="Friedrich D."/>
            <person name="Gadbois L."/>
            <person name="Gearin G."/>
            <person name="Gearin C.R."/>
            <person name="Giannoukos G."/>
            <person name="Goode T."/>
            <person name="Graham J."/>
            <person name="Grandbois E."/>
            <person name="Grewal S."/>
            <person name="Gyaltsen K."/>
            <person name="Hafez N."/>
            <person name="Hagos B."/>
            <person name="Hall J."/>
            <person name="Henson C."/>
            <person name="Hollinger A."/>
            <person name="Honan T."/>
            <person name="Huard M.D."/>
            <person name="Hughes L."/>
            <person name="Hurhula B."/>
            <person name="Husby M.E."/>
            <person name="Kamat A."/>
            <person name="Kanga B."/>
            <person name="Kashin S."/>
            <person name="Khazanovich D."/>
            <person name="Kisner P."/>
            <person name="Lance K."/>
            <person name="Lara M."/>
            <person name="Lee W."/>
            <person name="Lennon N."/>
            <person name="Letendre F."/>
            <person name="LeVine R."/>
            <person name="Lipovsky A."/>
            <person name="Liu X."/>
            <person name="Liu J."/>
            <person name="Liu S."/>
            <person name="Lokyitsang T."/>
            <person name="Lokyitsang Y."/>
            <person name="Lubonja R."/>
            <person name="Lui A."/>
            <person name="MacDonald P."/>
            <person name="Magnisalis V."/>
            <person name="Maru K."/>
            <person name="Matthews C."/>
            <person name="McCusker W."/>
            <person name="McDonough S."/>
            <person name="Mehta T."/>
            <person name="Meldrim J."/>
            <person name="Meneus L."/>
            <person name="Mihai O."/>
            <person name="Mihalev A."/>
            <person name="Mihova T."/>
            <person name="Mittelman R."/>
            <person name="Mlenga V."/>
            <person name="Montmayeur A."/>
            <person name="Mulrain L."/>
            <person name="Navidi A."/>
            <person name="Naylor J."/>
            <person name="Negash T."/>
            <person name="Nguyen T."/>
            <person name="Nguyen N."/>
            <person name="Nicol R."/>
            <person name="Norbu C."/>
            <person name="Norbu N."/>
            <person name="Novod N."/>
            <person name="O'Neill B."/>
            <person name="Osman S."/>
            <person name="Markiewicz E."/>
            <person name="Oyono O.L."/>
            <person name="Patti C."/>
            <person name="Phunkhang P."/>
            <person name="Pierre F."/>
            <person name="Priest M."/>
            <person name="Raghuraman S."/>
            <person name="Rege F."/>
            <person name="Reyes R."/>
            <person name="Rise C."/>
            <person name="Rogov P."/>
            <person name="Ross K."/>
            <person name="Ryan E."/>
            <person name="Settipalli S."/>
            <person name="Shea T."/>
            <person name="Sherpa N."/>
            <person name="Shi L."/>
            <person name="Shih D."/>
            <person name="Sparrow T."/>
            <person name="Spaulding J."/>
            <person name="Stalker J."/>
            <person name="Stange-Thomann N."/>
            <person name="Stavropoulos S."/>
            <person name="Stone C."/>
            <person name="Strader C."/>
            <person name="Tesfaye S."/>
            <person name="Thomson T."/>
            <person name="Thoulutsang Y."/>
            <person name="Thoulutsang D."/>
            <person name="Topham K."/>
            <person name="Topping I."/>
            <person name="Tsamla T."/>
            <person name="Vassiliev H."/>
            <person name="Vo A."/>
            <person name="Wangchuk T."/>
            <person name="Wangdi T."/>
            <person name="Weiand M."/>
            <person name="Wilkinson J."/>
            <person name="Wilson A."/>
            <person name="Yadav S."/>
            <person name="Young G."/>
            <person name="Yu Q."/>
            <person name="Zembek L."/>
            <person name="Zhong D."/>
            <person name="Zimmer A."/>
            <person name="Zwirko Z."/>
            <person name="Jaffe D.B."/>
            <person name="Alvarez P."/>
            <person name="Brockman W."/>
            <person name="Butler J."/>
            <person name="Chin C."/>
            <person name="Gnerre S."/>
            <person name="MacCallum I."/>
            <person name="Graves J.A."/>
            <person name="Ponting C.P."/>
            <person name="Breen M."/>
            <person name="Samollow P.B."/>
            <person name="Lander E.S."/>
            <person name="Lindblad-Toh K."/>
        </authorList>
    </citation>
    <scope>NUCLEOTIDE SEQUENCE [LARGE SCALE GENOMIC DNA]</scope>
</reference>
<dbReference type="GO" id="GO:0005524">
    <property type="term" value="F:ATP binding"/>
    <property type="evidence" value="ECO:0007669"/>
    <property type="project" value="UniProtKB-KW"/>
</dbReference>
<dbReference type="AlphaFoldDB" id="F6PG49"/>
<dbReference type="GO" id="GO:0051607">
    <property type="term" value="P:defense response to virus"/>
    <property type="evidence" value="ECO:0000318"/>
    <property type="project" value="GO_Central"/>
</dbReference>
<gene>
    <name evidence="9" type="primary">RNASEL</name>
</gene>
<keyword evidence="1" id="KW-0677">Repeat</keyword>
<feature type="repeat" description="ANK" evidence="5">
    <location>
        <begin position="270"/>
        <end position="302"/>
    </location>
</feature>
<dbReference type="Gene3D" id="1.25.40.20">
    <property type="entry name" value="Ankyrin repeat-containing domain"/>
    <property type="match status" value="1"/>
</dbReference>
<feature type="repeat" description="ANK" evidence="5">
    <location>
        <begin position="90"/>
        <end position="122"/>
    </location>
</feature>
<evidence type="ECO:0000259" key="8">
    <source>
        <dbReference type="PROSITE" id="PS51392"/>
    </source>
</evidence>
<dbReference type="FunCoup" id="F6PG49">
    <property type="interactions" value="121"/>
</dbReference>
<dbReference type="InterPro" id="IPR011009">
    <property type="entry name" value="Kinase-like_dom_sf"/>
</dbReference>
<feature type="repeat" description="ANK" evidence="5">
    <location>
        <begin position="57"/>
        <end position="89"/>
    </location>
</feature>
<dbReference type="PROSITE" id="PS50011">
    <property type="entry name" value="PROTEIN_KINASE_DOM"/>
    <property type="match status" value="1"/>
</dbReference>
<dbReference type="InterPro" id="IPR036770">
    <property type="entry name" value="Ankyrin_rpt-contain_sf"/>
</dbReference>
<dbReference type="InterPro" id="IPR000719">
    <property type="entry name" value="Prot_kinase_dom"/>
</dbReference>
<dbReference type="eggNOG" id="KOG4177">
    <property type="taxonomic scope" value="Eukaryota"/>
</dbReference>
<dbReference type="Pfam" id="PF12796">
    <property type="entry name" value="Ank_2"/>
    <property type="match status" value="2"/>
</dbReference>
<dbReference type="Ensembl" id="ENSMODT00000008629.4">
    <property type="protein sequence ID" value="ENSMODP00000008461.4"/>
    <property type="gene ID" value="ENSMODG00000006829.4"/>
</dbReference>
<feature type="chain" id="PRO_5023859961" evidence="6">
    <location>
        <begin position="23"/>
        <end position="764"/>
    </location>
</feature>
<dbReference type="GO" id="GO:0006397">
    <property type="term" value="P:mRNA processing"/>
    <property type="evidence" value="ECO:0007669"/>
    <property type="project" value="InterPro"/>
</dbReference>
<keyword evidence="4 5" id="KW-0040">ANK repeat</keyword>
<protein>
    <submittedName>
        <fullName evidence="9">Ribonuclease L</fullName>
    </submittedName>
</protein>
<feature type="domain" description="KEN" evidence="8">
    <location>
        <begin position="617"/>
        <end position="748"/>
    </location>
</feature>
<dbReference type="OMA" id="YGSESHK"/>
<dbReference type="SUPFAM" id="SSF48403">
    <property type="entry name" value="Ankyrin repeat"/>
    <property type="match status" value="1"/>
</dbReference>
<dbReference type="PRINTS" id="PR01415">
    <property type="entry name" value="ANKYRIN"/>
</dbReference>
<dbReference type="PANTHER" id="PTHR24141:SF1">
    <property type="entry name" value="2-5A-DEPENDENT RIBONUCLEASE"/>
    <property type="match status" value="1"/>
</dbReference>
<dbReference type="InterPro" id="IPR002110">
    <property type="entry name" value="Ankyrin_rpt"/>
</dbReference>
<keyword evidence="3" id="KW-0067">ATP-binding</keyword>
<evidence type="ECO:0000313" key="10">
    <source>
        <dbReference type="Proteomes" id="UP000002280"/>
    </source>
</evidence>
<reference evidence="9" key="3">
    <citation type="submission" date="2025-09" db="UniProtKB">
        <authorList>
            <consortium name="Ensembl"/>
        </authorList>
    </citation>
    <scope>IDENTIFICATION</scope>
</reference>
<dbReference type="InterPro" id="IPR010513">
    <property type="entry name" value="KEN_dom"/>
</dbReference>
<feature type="repeat" description="ANK" evidence="5">
    <location>
        <begin position="123"/>
        <end position="155"/>
    </location>
</feature>
<dbReference type="GeneTree" id="ENSGT00940000161114"/>
<feature type="domain" description="Protein kinase" evidence="7">
    <location>
        <begin position="396"/>
        <end position="614"/>
    </location>
</feature>
<organism evidence="9 10">
    <name type="scientific">Monodelphis domestica</name>
    <name type="common">Gray short-tailed opossum</name>
    <dbReference type="NCBI Taxonomy" id="13616"/>
    <lineage>
        <taxon>Eukaryota</taxon>
        <taxon>Metazoa</taxon>
        <taxon>Chordata</taxon>
        <taxon>Craniata</taxon>
        <taxon>Vertebrata</taxon>
        <taxon>Euteleostomi</taxon>
        <taxon>Mammalia</taxon>
        <taxon>Metatheria</taxon>
        <taxon>Didelphimorphia</taxon>
        <taxon>Didelphidae</taxon>
        <taxon>Monodelphis</taxon>
    </lineage>
</organism>
<dbReference type="PROSITE" id="PS50088">
    <property type="entry name" value="ANK_REPEAT"/>
    <property type="match status" value="7"/>
</dbReference>
<evidence type="ECO:0000256" key="5">
    <source>
        <dbReference type="PROSITE-ProRule" id="PRU00023"/>
    </source>
</evidence>
<dbReference type="SMART" id="SM00220">
    <property type="entry name" value="S_TKc"/>
    <property type="match status" value="1"/>
</dbReference>
<reference evidence="9" key="2">
    <citation type="submission" date="2025-08" db="UniProtKB">
        <authorList>
            <consortium name="Ensembl"/>
        </authorList>
    </citation>
    <scope>IDENTIFICATION</scope>
</reference>
<evidence type="ECO:0000256" key="1">
    <source>
        <dbReference type="ARBA" id="ARBA00022737"/>
    </source>
</evidence>
<keyword evidence="2" id="KW-0547">Nucleotide-binding</keyword>
<dbReference type="InterPro" id="IPR038357">
    <property type="entry name" value="KEN_sf"/>
</dbReference>
<dbReference type="PANTHER" id="PTHR24141">
    <property type="entry name" value="2-5A-DEPENDENT RIBONUCLEASE"/>
    <property type="match status" value="1"/>
</dbReference>
<dbReference type="Pfam" id="PF00023">
    <property type="entry name" value="Ank"/>
    <property type="match status" value="2"/>
</dbReference>
<dbReference type="GO" id="GO:0003723">
    <property type="term" value="F:RNA binding"/>
    <property type="evidence" value="ECO:0000318"/>
    <property type="project" value="GO_Central"/>
</dbReference>
<evidence type="ECO:0000256" key="4">
    <source>
        <dbReference type="ARBA" id="ARBA00023043"/>
    </source>
</evidence>
<dbReference type="GO" id="GO:0006396">
    <property type="term" value="P:RNA processing"/>
    <property type="evidence" value="ECO:0000318"/>
    <property type="project" value="GO_Central"/>
</dbReference>
<feature type="repeat" description="ANK" evidence="5">
    <location>
        <begin position="303"/>
        <end position="335"/>
    </location>
</feature>
<feature type="signal peptide" evidence="6">
    <location>
        <begin position="1"/>
        <end position="22"/>
    </location>
</feature>
<dbReference type="Gene3D" id="1.10.510.10">
    <property type="entry name" value="Transferase(Phosphotransferase) domain 1"/>
    <property type="match status" value="1"/>
</dbReference>
<feature type="repeat" description="ANK" evidence="5">
    <location>
        <begin position="156"/>
        <end position="188"/>
    </location>
</feature>
<evidence type="ECO:0000256" key="2">
    <source>
        <dbReference type="ARBA" id="ARBA00022741"/>
    </source>
</evidence>
<dbReference type="STRING" id="13616.ENSMODP00000008461"/>
<dbReference type="InParanoid" id="F6PG49"/>
<accession>F6PG49</accession>
<sequence>MDFLFFLAFFLFLFLTFLSKRGKENLKIQHCHLTSTFMAANNSKSQQKPTVSFSPKEGCPPLIQAVHHGAFGLVQQLLEEGADINVRGVGGWTPLHKAVAECNKEMVQLLLDKGADPYIRKDNGATPFIVAGIMGDVNLLRLFLSKGSDVNEHDNNGFTAFMEAACYGEVEALELLYENGANVNLGRQTSEEQKKLGKGGCTALMDAAQNGHVNAVKILLEKMGADVNVCDNMGRNVLFHSLLNDEIANVKQIVHILLAHGTDVNVRGEKGKTPLILAVEKDDELVKMLLEKDGIDINETDSDGNTALLLAVEKNRVGIAKLLCESGAKVDCGDLINIAERKYNKDMKSLLRYYGAHENFHCPDEAWEPNSQRWRDPLKQLHKMYRPMIGRLKIFIYKEYKIAETSEGGVYLGFYDGKEVAVKRFREDSERAKQEIACIQQCQKNSNLMMFHGRESDKSCLYLCFSLCESTLEEHLAGQRAAALKDEDFTKNILKSLFKLVQELHGSHYTHQDLHPGNILIDSTGKICLVDFDKSEKLDEAQQKIKDDLKALGRLVLYVVQMGNVPFLEIQTQSDDEVIDACPNNEIEDLVENLLLPGAEFQSQLSELLSHPFFWSCKTRYRFLRDVGNESDIKTRNESSILLRELNSTDQFKNWRDEIDKYIMESMNSYYKNRPSYRETVGDLLKFIRNIGEHIDEKKNECNAVIWDYPEGLKTGMAVHLQRKNCWSNFSHQCIYGFIWGFWLYMTWLLQQYGNVFCVTIKIK</sequence>
<proteinExistence type="predicted"/>
<keyword evidence="6" id="KW-0732">Signal</keyword>
<dbReference type="SUPFAM" id="SSF56112">
    <property type="entry name" value="Protein kinase-like (PK-like)"/>
    <property type="match status" value="1"/>
</dbReference>
<dbReference type="SMART" id="SM00248">
    <property type="entry name" value="ANK"/>
    <property type="match status" value="8"/>
</dbReference>
<dbReference type="Bgee" id="ENSMODG00000006829">
    <property type="expression patterns" value="Expressed in uterine wall and 18 other cell types or tissues"/>
</dbReference>
<evidence type="ECO:0000256" key="6">
    <source>
        <dbReference type="SAM" id="SignalP"/>
    </source>
</evidence>
<dbReference type="GO" id="GO:0004540">
    <property type="term" value="F:RNA nuclease activity"/>
    <property type="evidence" value="ECO:0000318"/>
    <property type="project" value="GO_Central"/>
</dbReference>
<dbReference type="eggNOG" id="KOG1027">
    <property type="taxonomic scope" value="Eukaryota"/>
</dbReference>
<dbReference type="Pfam" id="PF06479">
    <property type="entry name" value="Ribonuc_2-5A"/>
    <property type="match status" value="1"/>
</dbReference>
<name>F6PG49_MONDO</name>
<dbReference type="Gene3D" id="1.20.1440.180">
    <property type="entry name" value="KEN domain"/>
    <property type="match status" value="1"/>
</dbReference>
<evidence type="ECO:0000313" key="9">
    <source>
        <dbReference type="Ensembl" id="ENSMODP00000008461.4"/>
    </source>
</evidence>
<dbReference type="Pfam" id="PF00069">
    <property type="entry name" value="Pkinase"/>
    <property type="match status" value="1"/>
</dbReference>
<dbReference type="PROSITE" id="PS51392">
    <property type="entry name" value="KEN"/>
    <property type="match status" value="1"/>
</dbReference>
<dbReference type="HOGENOM" id="CLU_022542_0_0_1"/>
<keyword evidence="10" id="KW-1185">Reference proteome</keyword>
<dbReference type="PROSITE" id="PS50297">
    <property type="entry name" value="ANK_REP_REGION"/>
    <property type="match status" value="6"/>
</dbReference>
<evidence type="ECO:0000259" key="7">
    <source>
        <dbReference type="PROSITE" id="PS50011"/>
    </source>
</evidence>
<dbReference type="GO" id="GO:0004672">
    <property type="term" value="F:protein kinase activity"/>
    <property type="evidence" value="ECO:0007669"/>
    <property type="project" value="InterPro"/>
</dbReference>
<evidence type="ECO:0000256" key="3">
    <source>
        <dbReference type="ARBA" id="ARBA00022840"/>
    </source>
</evidence>